<protein>
    <submittedName>
        <fullName evidence="1">Uncharacterized protein</fullName>
    </submittedName>
</protein>
<organism evidence="1 2">
    <name type="scientific">Onchocerca volvulus</name>
    <dbReference type="NCBI Taxonomy" id="6282"/>
    <lineage>
        <taxon>Eukaryota</taxon>
        <taxon>Metazoa</taxon>
        <taxon>Ecdysozoa</taxon>
        <taxon>Nematoda</taxon>
        <taxon>Chromadorea</taxon>
        <taxon>Rhabditida</taxon>
        <taxon>Spirurina</taxon>
        <taxon>Spiruromorpha</taxon>
        <taxon>Filarioidea</taxon>
        <taxon>Onchocercidae</taxon>
        <taxon>Onchocerca</taxon>
    </lineage>
</organism>
<dbReference type="AlphaFoldDB" id="A0A8R1XWC7"/>
<accession>A0A8R1XWC7</accession>
<keyword evidence="2" id="KW-1185">Reference proteome</keyword>
<evidence type="ECO:0000313" key="1">
    <source>
        <dbReference type="EnsemblMetazoa" id="OVOC5055.1"/>
    </source>
</evidence>
<name>A0A8R1XWC7_ONCVO</name>
<evidence type="ECO:0000313" key="2">
    <source>
        <dbReference type="Proteomes" id="UP000024404"/>
    </source>
</evidence>
<reference evidence="2" key="1">
    <citation type="submission" date="2013-10" db="EMBL/GenBank/DDBJ databases">
        <title>Genome sequencing of Onchocerca volvulus.</title>
        <authorList>
            <person name="Cotton J."/>
            <person name="Tsai J."/>
            <person name="Stanley E."/>
            <person name="Tracey A."/>
            <person name="Holroyd N."/>
            <person name="Lustigman S."/>
            <person name="Berriman M."/>
        </authorList>
    </citation>
    <scope>NUCLEOTIDE SEQUENCE</scope>
</reference>
<dbReference type="EnsemblMetazoa" id="OVOC5055.1">
    <property type="protein sequence ID" value="OVOC5055.1"/>
    <property type="gene ID" value="WBGene00241864"/>
</dbReference>
<dbReference type="EMBL" id="CMVM020000148">
    <property type="status" value="NOT_ANNOTATED_CDS"/>
    <property type="molecule type" value="Genomic_DNA"/>
</dbReference>
<proteinExistence type="predicted"/>
<sequence length="94" mass="10792">MTINELQEENDIPEPRQAVIVSGSGAAINDIRKMSLTKSKTTLHNFEHLVKEKKRGKECRKRKTDEEQRMKDEGRGGIVVTIYIHYGTYIESES</sequence>
<reference evidence="1" key="2">
    <citation type="submission" date="2022-06" db="UniProtKB">
        <authorList>
            <consortium name="EnsemblMetazoa"/>
        </authorList>
    </citation>
    <scope>IDENTIFICATION</scope>
</reference>
<dbReference type="Proteomes" id="UP000024404">
    <property type="component" value="Unassembled WGS sequence"/>
</dbReference>